<comment type="similarity">
    <text evidence="1 2">Belongs to the short-chain dehydrogenases/reductases (SDR) family.</text>
</comment>
<dbReference type="EMBL" id="KV907502">
    <property type="protein sequence ID" value="OOF94037.1"/>
    <property type="molecule type" value="Genomic_DNA"/>
</dbReference>
<dbReference type="InterPro" id="IPR057326">
    <property type="entry name" value="KR_dom"/>
</dbReference>
<dbReference type="GO" id="GO:0005737">
    <property type="term" value="C:cytoplasm"/>
    <property type="evidence" value="ECO:0007669"/>
    <property type="project" value="TreeGrafter"/>
</dbReference>
<keyword evidence="6" id="KW-1185">Reference proteome</keyword>
<protein>
    <recommendedName>
        <fullName evidence="3">Ketoreductase domain-containing protein</fullName>
    </recommendedName>
</protein>
<dbReference type="PANTHER" id="PTHR43544">
    <property type="entry name" value="SHORT-CHAIN DEHYDROGENASE/REDUCTASE"/>
    <property type="match status" value="1"/>
</dbReference>
<organism evidence="5 6">
    <name type="scientific">Aspergillus carbonarius (strain ITEM 5010)</name>
    <dbReference type="NCBI Taxonomy" id="602072"/>
    <lineage>
        <taxon>Eukaryota</taxon>
        <taxon>Fungi</taxon>
        <taxon>Dikarya</taxon>
        <taxon>Ascomycota</taxon>
        <taxon>Pezizomycotina</taxon>
        <taxon>Eurotiomycetes</taxon>
        <taxon>Eurotiomycetidae</taxon>
        <taxon>Eurotiales</taxon>
        <taxon>Aspergillaceae</taxon>
        <taxon>Aspergillus</taxon>
        <taxon>Aspergillus subgen. Circumdati</taxon>
    </lineage>
</organism>
<dbReference type="STRING" id="602072.A0A1R3RHZ4"/>
<dbReference type="SUPFAM" id="SSF51735">
    <property type="entry name" value="NAD(P)-binding Rossmann-fold domains"/>
    <property type="match status" value="1"/>
</dbReference>
<dbReference type="PANTHER" id="PTHR43544:SF32">
    <property type="entry name" value="CHAIN DEHYDROGENASE, PUTATIVE (AFU_ORTHOLOGUE AFUA_5G01530)-RELATED"/>
    <property type="match status" value="1"/>
</dbReference>
<dbReference type="InterPro" id="IPR051468">
    <property type="entry name" value="Fungal_SecMetab_SDRs"/>
</dbReference>
<evidence type="ECO:0000313" key="6">
    <source>
        <dbReference type="Proteomes" id="UP000188318"/>
    </source>
</evidence>
<evidence type="ECO:0000256" key="2">
    <source>
        <dbReference type="RuleBase" id="RU000363"/>
    </source>
</evidence>
<evidence type="ECO:0000259" key="3">
    <source>
        <dbReference type="SMART" id="SM00822"/>
    </source>
</evidence>
<sequence length="254" mass="26654">MATKPLVLITGANQGLGFATATHLAHTGRYHLLMAARSREKAEAAIQALQAQSPAVDATALTPLVLDVTDDDSIRAAAQVVTDRFGSLAILINNAGISRPADPTLGLRDSFRAVFELNVFGVAVMTATFLPLLRASTYPDRRIVNVSSGVGLIGIALSPTSPYNAHAFTLPIYRSSKAAVNMITAVDAVTLAAEGILAVAVDPGYCRTNLNGNRGFKDPALGSRPIVRAATEGNPREMVGGLVDDDESLAEFGW</sequence>
<dbReference type="OMA" id="QCEISEF"/>
<evidence type="ECO:0000313" key="4">
    <source>
        <dbReference type="EMBL" id="OOF94037.1"/>
    </source>
</evidence>
<evidence type="ECO:0000313" key="5">
    <source>
        <dbReference type="EMBL" id="OOF94107.1"/>
    </source>
</evidence>
<dbReference type="Gene3D" id="3.40.50.720">
    <property type="entry name" value="NAD(P)-binding Rossmann-like Domain"/>
    <property type="match status" value="1"/>
</dbReference>
<reference evidence="5" key="1">
    <citation type="submission" date="2016-12" db="EMBL/GenBank/DDBJ databases">
        <authorList>
            <consortium name="DOE Joint Genome Institute"/>
            <person name="Riley R."/>
            <person name="Kuo A."/>
            <person name="Sun H."/>
            <person name="Pangilinan J."/>
            <person name="Culley D."/>
            <person name="Salamov A."/>
            <person name="Magnuson J."/>
            <person name="Bruno K."/>
            <person name="Henrissat B."/>
            <person name="Berka R."/>
            <person name="Tsang A."/>
            <person name="Barry K."/>
            <person name="lapidus A."/>
            <person name="Martin J."/>
            <person name="Lindquist E."/>
            <person name="Wang Z."/>
            <person name="Baker S."/>
            <person name="Grigoriev I."/>
            <person name="Nordberg H.P."/>
            <person name="Cantor M.N."/>
            <person name="Hua S.X."/>
        </authorList>
    </citation>
    <scope>NUCLEOTIDE SEQUENCE [LARGE SCALE GENOMIC DNA]</scope>
    <source>
        <strain evidence="5">ITEM 5010</strain>
    </source>
</reference>
<dbReference type="OrthoDB" id="191139at2759"/>
<dbReference type="AlphaFoldDB" id="A0A1R3RHZ4"/>
<dbReference type="Proteomes" id="UP000188318">
    <property type="component" value="Unassembled WGS sequence"/>
</dbReference>
<dbReference type="SMART" id="SM00822">
    <property type="entry name" value="PKS_KR"/>
    <property type="match status" value="1"/>
</dbReference>
<evidence type="ECO:0000256" key="1">
    <source>
        <dbReference type="ARBA" id="ARBA00006484"/>
    </source>
</evidence>
<dbReference type="GO" id="GO:0019748">
    <property type="term" value="P:secondary metabolic process"/>
    <property type="evidence" value="ECO:0007669"/>
    <property type="project" value="TreeGrafter"/>
</dbReference>
<gene>
    <name evidence="5" type="ORF">ASPCADRAFT_208672</name>
    <name evidence="4" type="ORF">ASPCADRAFT_6717</name>
</gene>
<dbReference type="EMBL" id="KV907502">
    <property type="protein sequence ID" value="OOF94107.1"/>
    <property type="molecule type" value="Genomic_DNA"/>
</dbReference>
<dbReference type="PRINTS" id="PR00080">
    <property type="entry name" value="SDRFAMILY"/>
</dbReference>
<dbReference type="Pfam" id="PF00106">
    <property type="entry name" value="adh_short"/>
    <property type="match status" value="1"/>
</dbReference>
<dbReference type="VEuPathDB" id="FungiDB:ASPCADRAFT_208672"/>
<dbReference type="VEuPathDB" id="FungiDB:ASPCADRAFT_6717"/>
<name>A0A1R3RHZ4_ASPC5</name>
<dbReference type="InterPro" id="IPR036291">
    <property type="entry name" value="NAD(P)-bd_dom_sf"/>
</dbReference>
<reference evidence="6" key="2">
    <citation type="journal article" date="2017" name="Genome Biol.">
        <title>Comparative genomics reveals high biological diversity and specific adaptations in the industrially and medically important fungal genus Aspergillus.</title>
        <authorList>
            <person name="de Vries R.P."/>
            <person name="Riley R."/>
            <person name="Wiebenga A."/>
            <person name="Aguilar-Osorio G."/>
            <person name="Amillis S."/>
            <person name="Uchima C.A."/>
            <person name="Anderluh G."/>
            <person name="Asadollahi M."/>
            <person name="Askin M."/>
            <person name="Barry K."/>
            <person name="Battaglia E."/>
            <person name="Bayram O."/>
            <person name="Benocci T."/>
            <person name="Braus-Stromeyer S.A."/>
            <person name="Caldana C."/>
            <person name="Canovas D."/>
            <person name="Cerqueira G.C."/>
            <person name="Chen F."/>
            <person name="Chen W."/>
            <person name="Choi C."/>
            <person name="Clum A."/>
            <person name="Dos Santos R.A."/>
            <person name="Damasio A.R."/>
            <person name="Diallinas G."/>
            <person name="Emri T."/>
            <person name="Fekete E."/>
            <person name="Flipphi M."/>
            <person name="Freyberg S."/>
            <person name="Gallo A."/>
            <person name="Gournas C."/>
            <person name="Habgood R."/>
            <person name="Hainaut M."/>
            <person name="Harispe M.L."/>
            <person name="Henrissat B."/>
            <person name="Hilden K.S."/>
            <person name="Hope R."/>
            <person name="Hossain A."/>
            <person name="Karabika E."/>
            <person name="Karaffa L."/>
            <person name="Karanyi Z."/>
            <person name="Krasevec N."/>
            <person name="Kuo A."/>
            <person name="Kusch H."/>
            <person name="LaButti K."/>
            <person name="Lagendijk E.L."/>
            <person name="Lapidus A."/>
            <person name="Levasseur A."/>
            <person name="Lindquist E."/>
            <person name="Lipzen A."/>
            <person name="Logrieco A.F."/>
            <person name="MacCabe A."/>
            <person name="Maekelae M.R."/>
            <person name="Malavazi I."/>
            <person name="Melin P."/>
            <person name="Meyer V."/>
            <person name="Mielnichuk N."/>
            <person name="Miskei M."/>
            <person name="Molnar A.P."/>
            <person name="Mule G."/>
            <person name="Ngan C.Y."/>
            <person name="Orejas M."/>
            <person name="Orosz E."/>
            <person name="Ouedraogo J.P."/>
            <person name="Overkamp K.M."/>
            <person name="Park H.-S."/>
            <person name="Perrone G."/>
            <person name="Piumi F."/>
            <person name="Punt P.J."/>
            <person name="Ram A.F."/>
            <person name="Ramon A."/>
            <person name="Rauscher S."/>
            <person name="Record E."/>
            <person name="Riano-Pachon D.M."/>
            <person name="Robert V."/>
            <person name="Roehrig J."/>
            <person name="Ruller R."/>
            <person name="Salamov A."/>
            <person name="Salih N.S."/>
            <person name="Samson R.A."/>
            <person name="Sandor E."/>
            <person name="Sanguinetti M."/>
            <person name="Schuetze T."/>
            <person name="Sepcic K."/>
            <person name="Shelest E."/>
            <person name="Sherlock G."/>
            <person name="Sophianopoulou V."/>
            <person name="Squina F.M."/>
            <person name="Sun H."/>
            <person name="Susca A."/>
            <person name="Todd R.B."/>
            <person name="Tsang A."/>
            <person name="Unkles S.E."/>
            <person name="van de Wiele N."/>
            <person name="van Rossen-Uffink D."/>
            <person name="Oliveira J.V."/>
            <person name="Vesth T.C."/>
            <person name="Visser J."/>
            <person name="Yu J.-H."/>
            <person name="Zhou M."/>
            <person name="Andersen M.R."/>
            <person name="Archer D.B."/>
            <person name="Baker S.E."/>
            <person name="Benoit I."/>
            <person name="Brakhage A.A."/>
            <person name="Braus G.H."/>
            <person name="Fischer R."/>
            <person name="Frisvad J.C."/>
            <person name="Goldman G.H."/>
            <person name="Houbraken J."/>
            <person name="Oakley B."/>
            <person name="Pocsi I."/>
            <person name="Scazzocchio C."/>
            <person name="Seiboth B."/>
            <person name="vanKuyk P.A."/>
            <person name="Wortman J."/>
            <person name="Dyer P.S."/>
            <person name="Grigoriev I.V."/>
        </authorList>
    </citation>
    <scope>NUCLEOTIDE SEQUENCE [LARGE SCALE GENOMIC DNA]</scope>
    <source>
        <strain evidence="6">ITEM 5010</strain>
    </source>
</reference>
<dbReference type="InterPro" id="IPR002347">
    <property type="entry name" value="SDR_fam"/>
</dbReference>
<dbReference type="GO" id="GO:0016491">
    <property type="term" value="F:oxidoreductase activity"/>
    <property type="evidence" value="ECO:0007669"/>
    <property type="project" value="TreeGrafter"/>
</dbReference>
<dbReference type="PRINTS" id="PR00081">
    <property type="entry name" value="GDHRDH"/>
</dbReference>
<accession>A0A1R3RHZ4</accession>
<feature type="domain" description="Ketoreductase" evidence="3">
    <location>
        <begin position="5"/>
        <end position="195"/>
    </location>
</feature>
<proteinExistence type="inferred from homology"/>